<evidence type="ECO:0000313" key="2">
    <source>
        <dbReference type="EMBL" id="CAG9317176.1"/>
    </source>
</evidence>
<feature type="chain" id="PRO_5043526949" evidence="1">
    <location>
        <begin position="22"/>
        <end position="68"/>
    </location>
</feature>
<feature type="signal peptide" evidence="1">
    <location>
        <begin position="1"/>
        <end position="21"/>
    </location>
</feature>
<dbReference type="Proteomes" id="UP001162131">
    <property type="component" value="Unassembled WGS sequence"/>
</dbReference>
<protein>
    <submittedName>
        <fullName evidence="2">Uncharacterized protein</fullName>
    </submittedName>
</protein>
<proteinExistence type="predicted"/>
<name>A0AAU9J0W6_9CILI</name>
<evidence type="ECO:0000256" key="1">
    <source>
        <dbReference type="SAM" id="SignalP"/>
    </source>
</evidence>
<organism evidence="2 3">
    <name type="scientific">Blepharisma stoltei</name>
    <dbReference type="NCBI Taxonomy" id="1481888"/>
    <lineage>
        <taxon>Eukaryota</taxon>
        <taxon>Sar</taxon>
        <taxon>Alveolata</taxon>
        <taxon>Ciliophora</taxon>
        <taxon>Postciliodesmatophora</taxon>
        <taxon>Heterotrichea</taxon>
        <taxon>Heterotrichida</taxon>
        <taxon>Blepharismidae</taxon>
        <taxon>Blepharisma</taxon>
    </lineage>
</organism>
<keyword evidence="3" id="KW-1185">Reference proteome</keyword>
<reference evidence="2" key="1">
    <citation type="submission" date="2021-09" db="EMBL/GenBank/DDBJ databases">
        <authorList>
            <consortium name="AG Swart"/>
            <person name="Singh M."/>
            <person name="Singh A."/>
            <person name="Seah K."/>
            <person name="Emmerich C."/>
        </authorList>
    </citation>
    <scope>NUCLEOTIDE SEQUENCE</scope>
    <source>
        <strain evidence="2">ATCC30299</strain>
    </source>
</reference>
<evidence type="ECO:0000313" key="3">
    <source>
        <dbReference type="Proteomes" id="UP001162131"/>
    </source>
</evidence>
<accession>A0AAU9J0W6</accession>
<keyword evidence="1" id="KW-0732">Signal</keyword>
<gene>
    <name evidence="2" type="ORF">BSTOLATCC_MIC18430</name>
</gene>
<dbReference type="AlphaFoldDB" id="A0AAU9J0W6"/>
<sequence length="68" mass="8470">MLWIRIRLIHMVLNIWNFIVYEEFFLSDLKNLNEYGKEFNNDKVLLIRSTFVQRYLKSSDYFNKFKLT</sequence>
<comment type="caution">
    <text evidence="2">The sequence shown here is derived from an EMBL/GenBank/DDBJ whole genome shotgun (WGS) entry which is preliminary data.</text>
</comment>
<dbReference type="EMBL" id="CAJZBQ010000018">
    <property type="protein sequence ID" value="CAG9317176.1"/>
    <property type="molecule type" value="Genomic_DNA"/>
</dbReference>